<evidence type="ECO:0000256" key="8">
    <source>
        <dbReference type="ARBA" id="ARBA00023002"/>
    </source>
</evidence>
<dbReference type="InterPro" id="IPR005719">
    <property type="entry name" value="Dihydroorotate_DH_2"/>
</dbReference>
<evidence type="ECO:0000313" key="13">
    <source>
        <dbReference type="EMBL" id="MBK9795893.1"/>
    </source>
</evidence>
<dbReference type="GO" id="GO:0005737">
    <property type="term" value="C:cytoplasm"/>
    <property type="evidence" value="ECO:0007669"/>
    <property type="project" value="InterPro"/>
</dbReference>
<organism evidence="13 14">
    <name type="scientific">Candidatus Geothrix skivensis</name>
    <dbReference type="NCBI Taxonomy" id="2954439"/>
    <lineage>
        <taxon>Bacteria</taxon>
        <taxon>Pseudomonadati</taxon>
        <taxon>Acidobacteriota</taxon>
        <taxon>Holophagae</taxon>
        <taxon>Holophagales</taxon>
        <taxon>Holophagaceae</taxon>
        <taxon>Geothrix</taxon>
    </lineage>
</organism>
<comment type="similarity">
    <text evidence="4 11">Belongs to the dihydroorotate dehydrogenase family. Type 2 subfamily.</text>
</comment>
<dbReference type="InterPro" id="IPR012135">
    <property type="entry name" value="Dihydroorotate_DH_1_2"/>
</dbReference>
<feature type="binding site" evidence="11">
    <location>
        <position position="177"/>
    </location>
    <ligand>
        <name>substrate</name>
    </ligand>
</feature>
<feature type="binding site" evidence="11">
    <location>
        <position position="214"/>
    </location>
    <ligand>
        <name>FMN</name>
        <dbReference type="ChEBI" id="CHEBI:58210"/>
    </ligand>
</feature>
<evidence type="ECO:0000256" key="4">
    <source>
        <dbReference type="ARBA" id="ARBA00005359"/>
    </source>
</evidence>
<reference evidence="13" key="1">
    <citation type="submission" date="2020-10" db="EMBL/GenBank/DDBJ databases">
        <title>Connecting structure to function with the recovery of over 1000 high-quality activated sludge metagenome-assembled genomes encoding full-length rRNA genes using long-read sequencing.</title>
        <authorList>
            <person name="Singleton C.M."/>
            <person name="Petriglieri F."/>
            <person name="Kristensen J.M."/>
            <person name="Kirkegaard R.H."/>
            <person name="Michaelsen T.Y."/>
            <person name="Andersen M.H."/>
            <person name="Karst S.M."/>
            <person name="Dueholm M.S."/>
            <person name="Nielsen P.H."/>
            <person name="Albertsen M."/>
        </authorList>
    </citation>
    <scope>NUCLEOTIDE SEQUENCE</scope>
    <source>
        <strain evidence="13">Skiv_18-Q3-R9-52_MAXAC.067</strain>
    </source>
</reference>
<comment type="caution">
    <text evidence="13">The sequence shown here is derived from an EMBL/GenBank/DDBJ whole genome shotgun (WGS) entry which is preliminary data.</text>
</comment>
<comment type="catalytic activity">
    <reaction evidence="10 11">
        <text>(S)-dihydroorotate + a quinone = orotate + a quinol</text>
        <dbReference type="Rhea" id="RHEA:30187"/>
        <dbReference type="ChEBI" id="CHEBI:24646"/>
        <dbReference type="ChEBI" id="CHEBI:30839"/>
        <dbReference type="ChEBI" id="CHEBI:30864"/>
        <dbReference type="ChEBI" id="CHEBI:132124"/>
        <dbReference type="EC" id="1.3.5.2"/>
    </reaction>
</comment>
<feature type="binding site" evidence="11">
    <location>
        <position position="86"/>
    </location>
    <ligand>
        <name>FMN</name>
        <dbReference type="ChEBI" id="CHEBI:58210"/>
    </ligand>
</feature>
<dbReference type="AlphaFoldDB" id="A0A9D7SFD3"/>
<feature type="binding site" evidence="11">
    <location>
        <begin position="111"/>
        <end position="115"/>
    </location>
    <ligand>
        <name>substrate</name>
    </ligand>
</feature>
<evidence type="ECO:0000256" key="2">
    <source>
        <dbReference type="ARBA" id="ARBA00004370"/>
    </source>
</evidence>
<dbReference type="GO" id="GO:0006207">
    <property type="term" value="P:'de novo' pyrimidine nucleobase biosynthetic process"/>
    <property type="evidence" value="ECO:0007669"/>
    <property type="project" value="UniProtKB-UniRule"/>
</dbReference>
<keyword evidence="9 11" id="KW-0472">Membrane</keyword>
<proteinExistence type="inferred from homology"/>
<evidence type="ECO:0000259" key="12">
    <source>
        <dbReference type="Pfam" id="PF01180"/>
    </source>
</evidence>
<evidence type="ECO:0000313" key="14">
    <source>
        <dbReference type="Proteomes" id="UP000886657"/>
    </source>
</evidence>
<feature type="active site" description="Nucleophile" evidence="11">
    <location>
        <position position="175"/>
    </location>
</feature>
<evidence type="ECO:0000256" key="11">
    <source>
        <dbReference type="HAMAP-Rule" id="MF_00225"/>
    </source>
</evidence>
<dbReference type="SUPFAM" id="SSF51395">
    <property type="entry name" value="FMN-linked oxidoreductases"/>
    <property type="match status" value="1"/>
</dbReference>
<accession>A0A9D7SFD3</accession>
<dbReference type="PROSITE" id="PS00911">
    <property type="entry name" value="DHODEHASE_1"/>
    <property type="match status" value="1"/>
</dbReference>
<dbReference type="NCBIfam" id="TIGR01036">
    <property type="entry name" value="pyrD_sub2"/>
    <property type="match status" value="1"/>
</dbReference>
<keyword evidence="8 11" id="KW-0560">Oxidoreductase</keyword>
<dbReference type="Gene3D" id="3.20.20.70">
    <property type="entry name" value="Aldolase class I"/>
    <property type="match status" value="1"/>
</dbReference>
<name>A0A9D7SFD3_9BACT</name>
<evidence type="ECO:0000256" key="1">
    <source>
        <dbReference type="ARBA" id="ARBA00003125"/>
    </source>
</evidence>
<feature type="binding site" evidence="11">
    <location>
        <position position="298"/>
    </location>
    <ligand>
        <name>FMN</name>
        <dbReference type="ChEBI" id="CHEBI:58210"/>
    </ligand>
</feature>
<feature type="binding site" evidence="11">
    <location>
        <begin position="62"/>
        <end position="66"/>
    </location>
    <ligand>
        <name>FMN</name>
        <dbReference type="ChEBI" id="CHEBI:58210"/>
    </ligand>
</feature>
<evidence type="ECO:0000256" key="10">
    <source>
        <dbReference type="ARBA" id="ARBA00048639"/>
    </source>
</evidence>
<comment type="cofactor">
    <cofactor evidence="11">
        <name>FMN</name>
        <dbReference type="ChEBI" id="CHEBI:58210"/>
    </cofactor>
    <text evidence="11">Binds 1 FMN per subunit.</text>
</comment>
<feature type="binding site" evidence="11">
    <location>
        <begin position="243"/>
        <end position="244"/>
    </location>
    <ligand>
        <name>substrate</name>
    </ligand>
</feature>
<dbReference type="PIRSF" id="PIRSF000164">
    <property type="entry name" value="DHO_oxidase"/>
    <property type="match status" value="1"/>
</dbReference>
<protein>
    <recommendedName>
        <fullName evidence="11">Dihydroorotate dehydrogenase (quinone)</fullName>
        <ecNumber evidence="11">1.3.5.2</ecNumber>
    </recommendedName>
    <alternativeName>
        <fullName evidence="11">DHOdehase</fullName>
        <shortName evidence="11">DHOD</shortName>
        <shortName evidence="11">DHODase</shortName>
    </alternativeName>
    <alternativeName>
        <fullName evidence="11">Dihydroorotate oxidase</fullName>
    </alternativeName>
</protein>
<dbReference type="EC" id="1.3.5.2" evidence="11"/>
<keyword evidence="11" id="KW-1003">Cell membrane</keyword>
<feature type="binding site" evidence="11">
    <location>
        <position position="66"/>
    </location>
    <ligand>
        <name>substrate</name>
    </ligand>
</feature>
<feature type="binding site" evidence="11">
    <location>
        <position position="269"/>
    </location>
    <ligand>
        <name>FMN</name>
        <dbReference type="ChEBI" id="CHEBI:58210"/>
    </ligand>
</feature>
<comment type="subunit">
    <text evidence="11">Monomer.</text>
</comment>
<dbReference type="GO" id="GO:0005886">
    <property type="term" value="C:plasma membrane"/>
    <property type="evidence" value="ECO:0007669"/>
    <property type="project" value="UniProtKB-SubCell"/>
</dbReference>
<evidence type="ECO:0000256" key="9">
    <source>
        <dbReference type="ARBA" id="ARBA00023136"/>
    </source>
</evidence>
<comment type="pathway">
    <text evidence="3 11">Pyrimidine metabolism; UMP biosynthesis via de novo pathway; orotate from (S)-dihydroorotate (quinone route): step 1/1.</text>
</comment>
<feature type="binding site" evidence="11">
    <location>
        <begin position="319"/>
        <end position="320"/>
    </location>
    <ligand>
        <name>FMN</name>
        <dbReference type="ChEBI" id="CHEBI:58210"/>
    </ligand>
</feature>
<sequence length="346" mass="37033">MDLYGALRPLIFRFDPETAHNLAFWLGERLCAWPRLPEPAHPAALHRSAFGLDFPTPLGLAAGLDKGATLLPLWKALGFGHVEIGTVTPRPQPGNPRPRLFRFPQAGLILNRMGFNSEGAEVVARRLQSRPAGLIVGGNLGKNKETPEGQALEDYRAAYRLIAPVVDYVALNVSSPNTPGLRNLQAPEALKPLLAGMLDLRRELGLERQPLLLKLAPDLAPEDLDAIVEVAVAAGISGLIATNTTLDRGIVAEPLRALVETKGAGGLSGVPLKAKAREVRRRLLHALRGRLPLVACGGLGTAEDVHDALDDGAALAQIYSALIFQGPGLIRRMEQGLVAMAARTRT</sequence>
<dbReference type="Proteomes" id="UP000886657">
    <property type="component" value="Unassembled WGS sequence"/>
</dbReference>
<dbReference type="Pfam" id="PF01180">
    <property type="entry name" value="DHO_dh"/>
    <property type="match status" value="1"/>
</dbReference>
<dbReference type="PANTHER" id="PTHR48109">
    <property type="entry name" value="DIHYDROOROTATE DEHYDROGENASE (QUINONE), MITOCHONDRIAL-RELATED"/>
    <property type="match status" value="1"/>
</dbReference>
<feature type="binding site" evidence="11">
    <location>
        <position position="172"/>
    </location>
    <ligand>
        <name>substrate</name>
    </ligand>
</feature>
<dbReference type="InterPro" id="IPR005720">
    <property type="entry name" value="Dihydroorotate_DH_cat"/>
</dbReference>
<keyword evidence="6 11" id="KW-0288">FMN</keyword>
<dbReference type="GO" id="GO:0044205">
    <property type="term" value="P:'de novo' UMP biosynthetic process"/>
    <property type="evidence" value="ECO:0007669"/>
    <property type="project" value="UniProtKB-UniRule"/>
</dbReference>
<dbReference type="InterPro" id="IPR001295">
    <property type="entry name" value="Dihydroorotate_DH_CS"/>
</dbReference>
<evidence type="ECO:0000256" key="7">
    <source>
        <dbReference type="ARBA" id="ARBA00022975"/>
    </source>
</evidence>
<dbReference type="GO" id="GO:0106430">
    <property type="term" value="F:dihydroorotate dehydrogenase (quinone) activity"/>
    <property type="evidence" value="ECO:0007669"/>
    <property type="project" value="UniProtKB-EC"/>
</dbReference>
<dbReference type="InterPro" id="IPR013785">
    <property type="entry name" value="Aldolase_TIM"/>
</dbReference>
<dbReference type="EMBL" id="JADKIO010000005">
    <property type="protein sequence ID" value="MBK9795893.1"/>
    <property type="molecule type" value="Genomic_DNA"/>
</dbReference>
<keyword evidence="7 11" id="KW-0665">Pyrimidine biosynthesis</keyword>
<evidence type="ECO:0000256" key="5">
    <source>
        <dbReference type="ARBA" id="ARBA00022630"/>
    </source>
</evidence>
<dbReference type="NCBIfam" id="NF003652">
    <property type="entry name" value="PRK05286.2-5"/>
    <property type="match status" value="1"/>
</dbReference>
<feature type="binding site" evidence="11">
    <location>
        <position position="242"/>
    </location>
    <ligand>
        <name>FMN</name>
        <dbReference type="ChEBI" id="CHEBI:58210"/>
    </ligand>
</feature>
<dbReference type="PANTHER" id="PTHR48109:SF4">
    <property type="entry name" value="DIHYDROOROTATE DEHYDROGENASE (QUINONE), MITOCHONDRIAL"/>
    <property type="match status" value="1"/>
</dbReference>
<dbReference type="CDD" id="cd04738">
    <property type="entry name" value="DHOD_2_like"/>
    <property type="match status" value="1"/>
</dbReference>
<comment type="subcellular location">
    <subcellularLocation>
        <location evidence="11">Cell membrane</location>
        <topology evidence="11">Peripheral membrane protein</topology>
    </subcellularLocation>
    <subcellularLocation>
        <location evidence="2">Membrane</location>
    </subcellularLocation>
</comment>
<evidence type="ECO:0000256" key="6">
    <source>
        <dbReference type="ARBA" id="ARBA00022643"/>
    </source>
</evidence>
<feature type="binding site" evidence="11">
    <location>
        <position position="172"/>
    </location>
    <ligand>
        <name>FMN</name>
        <dbReference type="ChEBI" id="CHEBI:58210"/>
    </ligand>
</feature>
<gene>
    <name evidence="11" type="primary">pyrD</name>
    <name evidence="13" type="ORF">IPP58_05265</name>
</gene>
<dbReference type="HAMAP" id="MF_00225">
    <property type="entry name" value="DHO_dh_type2"/>
    <property type="match status" value="1"/>
</dbReference>
<keyword evidence="5 11" id="KW-0285">Flavoprotein</keyword>
<feature type="domain" description="Dihydroorotate dehydrogenase catalytic" evidence="12">
    <location>
        <begin position="45"/>
        <end position="338"/>
    </location>
</feature>
<evidence type="ECO:0000256" key="3">
    <source>
        <dbReference type="ARBA" id="ARBA00005161"/>
    </source>
</evidence>
<feature type="binding site" evidence="11">
    <location>
        <position position="139"/>
    </location>
    <ligand>
        <name>FMN</name>
        <dbReference type="ChEBI" id="CHEBI:58210"/>
    </ligand>
</feature>
<dbReference type="InterPro" id="IPR050074">
    <property type="entry name" value="DHO_dehydrogenase"/>
</dbReference>
<comment type="function">
    <text evidence="1 11">Catalyzes the conversion of dihydroorotate to orotate with quinone as electron acceptor.</text>
</comment>